<gene>
    <name evidence="1" type="ORF">ERS852429_03570</name>
    <name evidence="2" type="ORF">PN599_18930</name>
</gene>
<reference evidence="2" key="2">
    <citation type="submission" date="2023-01" db="EMBL/GenBank/DDBJ databases">
        <title>Human gut microbiome strain richness.</title>
        <authorList>
            <person name="Chen-Liaw A."/>
        </authorList>
    </citation>
    <scope>NUCLEOTIDE SEQUENCE</scope>
    <source>
        <strain evidence="2">RTP21484st1_E5_RTP21484_190118</strain>
    </source>
</reference>
<name>A0A173VT77_PARDI</name>
<dbReference type="Proteomes" id="UP001210126">
    <property type="component" value="Unassembled WGS sequence"/>
</dbReference>
<dbReference type="EMBL" id="JAQMPJ010000026">
    <property type="protein sequence ID" value="MDB9007064.1"/>
    <property type="molecule type" value="Genomic_DNA"/>
</dbReference>
<organism evidence="1 3">
    <name type="scientific">Parabacteroides distasonis</name>
    <dbReference type="NCBI Taxonomy" id="823"/>
    <lineage>
        <taxon>Bacteria</taxon>
        <taxon>Pseudomonadati</taxon>
        <taxon>Bacteroidota</taxon>
        <taxon>Bacteroidia</taxon>
        <taxon>Bacteroidales</taxon>
        <taxon>Tannerellaceae</taxon>
        <taxon>Parabacteroides</taxon>
    </lineage>
</organism>
<sequence>MKYLLLSLFAGVFSLYVHGVDNLRLPDVRSVGMGGNVATQSILFNPALIVDKEKKSIHLEYFNRYMLKELGTMSGSFYYPNQLLSAGVDISVFGFDKYREMMVRVLGGKRLGDQWALGLGVHYSFLQTDLLENTRSRLSTDIGITFSPIDKLLIGMLIMNFPSVSIGDKDIEIEDFNYYLIQISFQWEIINSLLITGSVGTENENLVVGNFGLEYTAFDSFFIRAGIQTAPLLPSLGIGYNFSCFTIDVASIYHPILGMSTGLGLSFSF</sequence>
<evidence type="ECO:0000313" key="1">
    <source>
        <dbReference type="EMBL" id="CUN30452.1"/>
    </source>
</evidence>
<accession>A0A173VT77</accession>
<evidence type="ECO:0000313" key="2">
    <source>
        <dbReference type="EMBL" id="MDB9007064.1"/>
    </source>
</evidence>
<dbReference type="EMBL" id="CYXP01000009">
    <property type="protein sequence ID" value="CUN30452.1"/>
    <property type="molecule type" value="Genomic_DNA"/>
</dbReference>
<dbReference type="AlphaFoldDB" id="A0A173VT77"/>
<dbReference type="Gene3D" id="2.40.160.60">
    <property type="entry name" value="Outer membrane protein transport protein (OMPP1/FadL/TodX)"/>
    <property type="match status" value="1"/>
</dbReference>
<proteinExistence type="predicted"/>
<dbReference type="RefSeq" id="WP_057319865.1">
    <property type="nucleotide sequence ID" value="NZ_CYXP01000009.1"/>
</dbReference>
<dbReference type="Proteomes" id="UP000095591">
    <property type="component" value="Unassembled WGS sequence"/>
</dbReference>
<protein>
    <submittedName>
        <fullName evidence="1">Uncharacterized protein</fullName>
    </submittedName>
</protein>
<reference evidence="1 3" key="1">
    <citation type="submission" date="2015-09" db="EMBL/GenBank/DDBJ databases">
        <authorList>
            <consortium name="Pathogen Informatics"/>
        </authorList>
    </citation>
    <scope>NUCLEOTIDE SEQUENCE [LARGE SCALE GENOMIC DNA]</scope>
    <source>
        <strain evidence="1 3">2789STDY5608872</strain>
    </source>
</reference>
<evidence type="ECO:0000313" key="3">
    <source>
        <dbReference type="Proteomes" id="UP000095591"/>
    </source>
</evidence>
<dbReference type="SUPFAM" id="SSF56935">
    <property type="entry name" value="Porins"/>
    <property type="match status" value="1"/>
</dbReference>